<reference evidence="2 3" key="1">
    <citation type="journal article" date="2023" name="G3 (Bethesda)">
        <title>A haplotype-resolved chromosome-scale genome for Quercus rubra L. provides insights into the genetics of adaptive traits for red oak species.</title>
        <authorList>
            <person name="Kapoor B."/>
            <person name="Jenkins J."/>
            <person name="Schmutz J."/>
            <person name="Zhebentyayeva T."/>
            <person name="Kuelheim C."/>
            <person name="Coggeshall M."/>
            <person name="Heim C."/>
            <person name="Lasky J.R."/>
            <person name="Leites L."/>
            <person name="Islam-Faridi N."/>
            <person name="Romero-Severson J."/>
            <person name="DeLeo V.L."/>
            <person name="Lucas S.M."/>
            <person name="Lazic D."/>
            <person name="Gailing O."/>
            <person name="Carlson J."/>
            <person name="Staton M."/>
        </authorList>
    </citation>
    <scope>NUCLEOTIDE SEQUENCE [LARGE SCALE GENOMIC DNA]</scope>
    <source>
        <strain evidence="2">Pseudo-F2</strain>
    </source>
</reference>
<sequence length="222" mass="25343">MMIQKDNTTSVRAITLRVTGSLITNALLMWSIQYGLELATQTETYIGEECNFNAGIITMVLGFVLMFVEIHILATMFLEFATEKWQEQEEENHQGMYLELAENLEQQEDLELEEENDTYQEREMTIREVIVCLFVDVIIVFMLLWIIFTALGLTLEPIGDGQYSIHHYLIKSVVGNVTALIGFCYFAFGVGIAVELSSMLQPREKKGSSIHEEHNTNLECLV</sequence>
<protein>
    <submittedName>
        <fullName evidence="2">Uncharacterized protein</fullName>
    </submittedName>
</protein>
<feature type="transmembrane region" description="Helical" evidence="1">
    <location>
        <begin position="129"/>
        <end position="153"/>
    </location>
</feature>
<feature type="transmembrane region" description="Helical" evidence="1">
    <location>
        <begin position="173"/>
        <end position="196"/>
    </location>
</feature>
<evidence type="ECO:0000256" key="1">
    <source>
        <dbReference type="SAM" id="Phobius"/>
    </source>
</evidence>
<proteinExistence type="predicted"/>
<keyword evidence="3" id="KW-1185">Reference proteome</keyword>
<feature type="transmembrane region" description="Helical" evidence="1">
    <location>
        <begin position="12"/>
        <end position="32"/>
    </location>
</feature>
<dbReference type="Proteomes" id="UP001324115">
    <property type="component" value="Unassembled WGS sequence"/>
</dbReference>
<comment type="caution">
    <text evidence="2">The sequence shown here is derived from an EMBL/GenBank/DDBJ whole genome shotgun (WGS) entry which is preliminary data.</text>
</comment>
<evidence type="ECO:0000313" key="2">
    <source>
        <dbReference type="EMBL" id="KAK4562534.1"/>
    </source>
</evidence>
<organism evidence="2 3">
    <name type="scientific">Quercus rubra</name>
    <name type="common">Northern red oak</name>
    <name type="synonym">Quercus borealis</name>
    <dbReference type="NCBI Taxonomy" id="3512"/>
    <lineage>
        <taxon>Eukaryota</taxon>
        <taxon>Viridiplantae</taxon>
        <taxon>Streptophyta</taxon>
        <taxon>Embryophyta</taxon>
        <taxon>Tracheophyta</taxon>
        <taxon>Spermatophyta</taxon>
        <taxon>Magnoliopsida</taxon>
        <taxon>eudicotyledons</taxon>
        <taxon>Gunneridae</taxon>
        <taxon>Pentapetalae</taxon>
        <taxon>rosids</taxon>
        <taxon>fabids</taxon>
        <taxon>Fagales</taxon>
        <taxon>Fagaceae</taxon>
        <taxon>Quercus</taxon>
    </lineage>
</organism>
<keyword evidence="1" id="KW-0812">Transmembrane</keyword>
<gene>
    <name evidence="2" type="ORF">RGQ29_005155</name>
</gene>
<accession>A0AAN7IAC0</accession>
<name>A0AAN7IAC0_QUERU</name>
<feature type="transmembrane region" description="Helical" evidence="1">
    <location>
        <begin position="52"/>
        <end position="78"/>
    </location>
</feature>
<keyword evidence="1" id="KW-1133">Transmembrane helix</keyword>
<keyword evidence="1" id="KW-0472">Membrane</keyword>
<dbReference type="AlphaFoldDB" id="A0AAN7IAC0"/>
<evidence type="ECO:0000313" key="3">
    <source>
        <dbReference type="Proteomes" id="UP001324115"/>
    </source>
</evidence>
<dbReference type="EMBL" id="JAXUIC010000011">
    <property type="protein sequence ID" value="KAK4562534.1"/>
    <property type="molecule type" value="Genomic_DNA"/>
</dbReference>